<accession>H2BR14</accession>
<dbReference type="HOGENOM" id="CLU_3389647_0_0_10"/>
<gene>
    <name evidence="1" type="ORF">Gilli_0177</name>
</gene>
<reference evidence="2" key="1">
    <citation type="journal article" date="2012" name="Stand. Genomic Sci.">
        <title>Genome sequence of the Antarctic rhodopsins-containing flavobacterium Gillisia limnaea type strain (R-8282(T)).</title>
        <authorList>
            <person name="Riedel T."/>
            <person name="Held B."/>
            <person name="Nolan M."/>
            <person name="Lucas S."/>
            <person name="Lapidus A."/>
            <person name="Tice H."/>
            <person name="Del Rio T.G."/>
            <person name="Cheng J.F."/>
            <person name="Han C."/>
            <person name="Tapia R."/>
            <person name="Goodwin L.A."/>
            <person name="Pitluck S."/>
            <person name="Liolios K."/>
            <person name="Mavromatis K."/>
            <person name="Pagani I."/>
            <person name="Ivanova N."/>
            <person name="Mikhailova N."/>
            <person name="Pati A."/>
            <person name="Chen A."/>
            <person name="Palaniappan K."/>
            <person name="Land M."/>
            <person name="Rohde M."/>
            <person name="Tindall B.J."/>
            <person name="Detter J.C."/>
            <person name="Goker M."/>
            <person name="Bristow J."/>
            <person name="Eisen J.A."/>
            <person name="Markowitz V."/>
            <person name="Hugenholtz P."/>
            <person name="Kyrpides N.C."/>
            <person name="Klenk H.P."/>
            <person name="Woyke T."/>
        </authorList>
    </citation>
    <scope>NUCLEOTIDE SEQUENCE [LARGE SCALE GENOMIC DNA]</scope>
    <source>
        <strain evidence="2">DSM 15749 / LMG 21470 / R-8282</strain>
    </source>
</reference>
<dbReference type="Proteomes" id="UP000003844">
    <property type="component" value="Unassembled WGS sequence"/>
</dbReference>
<evidence type="ECO:0000313" key="1">
    <source>
        <dbReference type="EMBL" id="EHQ04333.1"/>
    </source>
</evidence>
<dbReference type="AlphaFoldDB" id="H2BR14"/>
<sequence>MEFKSAEGLYPPADFYFPESKYAKACLVRKMF</sequence>
<proteinExistence type="predicted"/>
<dbReference type="EMBL" id="JH594605">
    <property type="protein sequence ID" value="EHQ04333.1"/>
    <property type="molecule type" value="Genomic_DNA"/>
</dbReference>
<name>H2BR14_GILLR</name>
<organism evidence="1 2">
    <name type="scientific">Gillisia limnaea (strain DSM 15749 / LMG 21470 / R-8282)</name>
    <dbReference type="NCBI Taxonomy" id="865937"/>
    <lineage>
        <taxon>Bacteria</taxon>
        <taxon>Pseudomonadati</taxon>
        <taxon>Bacteroidota</taxon>
        <taxon>Flavobacteriia</taxon>
        <taxon>Flavobacteriales</taxon>
        <taxon>Flavobacteriaceae</taxon>
        <taxon>Gillisia</taxon>
    </lineage>
</organism>
<keyword evidence="2" id="KW-1185">Reference proteome</keyword>
<evidence type="ECO:0000313" key="2">
    <source>
        <dbReference type="Proteomes" id="UP000003844"/>
    </source>
</evidence>
<protein>
    <submittedName>
        <fullName evidence="1">Uncharacterized protein</fullName>
    </submittedName>
</protein>